<dbReference type="Pfam" id="PF08275">
    <property type="entry name" value="DNAG_N"/>
    <property type="match status" value="1"/>
</dbReference>
<dbReference type="HAMAP" id="MF_00974">
    <property type="entry name" value="DNA_primase_DnaG"/>
    <property type="match status" value="1"/>
</dbReference>
<dbReference type="SMART" id="SM00493">
    <property type="entry name" value="TOPRIM"/>
    <property type="match status" value="1"/>
</dbReference>
<keyword evidence="11 12" id="KW-0804">Transcription</keyword>
<dbReference type="InterPro" id="IPR030846">
    <property type="entry name" value="DnaG_bac"/>
</dbReference>
<dbReference type="InterPro" id="IPR006171">
    <property type="entry name" value="TOPRIM_dom"/>
</dbReference>
<dbReference type="InterPro" id="IPR050219">
    <property type="entry name" value="DnaG_primase"/>
</dbReference>
<dbReference type="InterPro" id="IPR019475">
    <property type="entry name" value="DNA_primase_DnaB-bd"/>
</dbReference>
<dbReference type="PROSITE" id="PS50880">
    <property type="entry name" value="TOPRIM"/>
    <property type="match status" value="1"/>
</dbReference>
<dbReference type="PIRSF" id="PIRSF002811">
    <property type="entry name" value="DnaG"/>
    <property type="match status" value="1"/>
</dbReference>
<evidence type="ECO:0000256" key="9">
    <source>
        <dbReference type="ARBA" id="ARBA00022842"/>
    </source>
</evidence>
<proteinExistence type="inferred from homology"/>
<dbReference type="EC" id="2.7.7.101" evidence="12"/>
<dbReference type="Pfam" id="PF10410">
    <property type="entry name" value="DnaB_bind"/>
    <property type="match status" value="1"/>
</dbReference>
<keyword evidence="9" id="KW-0460">Magnesium</keyword>
<keyword evidence="3 12" id="KW-0808">Transferase</keyword>
<feature type="domain" description="Toprim" evidence="16">
    <location>
        <begin position="264"/>
        <end position="345"/>
    </location>
</feature>
<reference evidence="17" key="2">
    <citation type="journal article" date="2021" name="PeerJ">
        <title>Extensive microbial diversity within the chicken gut microbiome revealed by metagenomics and culture.</title>
        <authorList>
            <person name="Gilroy R."/>
            <person name="Ravi A."/>
            <person name="Getino M."/>
            <person name="Pursley I."/>
            <person name="Horton D.L."/>
            <person name="Alikhan N.F."/>
            <person name="Baker D."/>
            <person name="Gharbi K."/>
            <person name="Hall N."/>
            <person name="Watson M."/>
            <person name="Adriaenssens E.M."/>
            <person name="Foster-Nyarko E."/>
            <person name="Jarju S."/>
            <person name="Secka A."/>
            <person name="Antonio M."/>
            <person name="Oren A."/>
            <person name="Chaudhuri R.R."/>
            <person name="La Ragione R."/>
            <person name="Hildebrand F."/>
            <person name="Pallen M.J."/>
        </authorList>
    </citation>
    <scope>NUCLEOTIDE SEQUENCE</scope>
    <source>
        <strain evidence="17">2889</strain>
    </source>
</reference>
<evidence type="ECO:0000256" key="3">
    <source>
        <dbReference type="ARBA" id="ARBA00022679"/>
    </source>
</evidence>
<keyword evidence="5 12" id="KW-0235">DNA replication</keyword>
<keyword evidence="7 12" id="KW-0863">Zinc-finger</keyword>
<dbReference type="Gene3D" id="3.90.580.10">
    <property type="entry name" value="Zinc finger, CHC2-type domain"/>
    <property type="match status" value="1"/>
</dbReference>
<evidence type="ECO:0000256" key="15">
    <source>
        <dbReference type="SAM" id="MobiDB-lite"/>
    </source>
</evidence>
<dbReference type="InterPro" id="IPR034151">
    <property type="entry name" value="TOPRIM_DnaG_bac"/>
</dbReference>
<dbReference type="FunFam" id="3.90.580.10:FF:000001">
    <property type="entry name" value="DNA primase"/>
    <property type="match status" value="1"/>
</dbReference>
<sequence length="662" mass="75034">MSHRIPDDTKRAILDAARIEEVVGDFVALKKRGANYWGNCPFHQEKTPSFSVSPSKGIFKCFGCGKAGDSVTFLMEHEHMSYVEALRYLARKYNIEIQEEELTPEARQKESERESLYQVAQFAADYFTKTLWEDEEGRNVGLSYFRERKFSDAIIKQFQLGYCTESWDAFTETALKNGYDKKYLVQSGLTIEKEENGRMYDRFRGRVIFPIHSLSGRVLGFGGRILNNDKSKAKYVNSPESEIYHKSNVLYAIPFAKREIVSQDMAYMVEGYADVISLHQAGITNVVASSGTSLTEAQIKLISHFTKNLTLLYDGDPAGIKASLRGIDMVLAEDMNVRVVLLPDKQDPDDFAKAHPTEEIKQYLKDNAVDFITFKTRLLLGESGSDPIKRAEVIENIVNSISVLPDKIKRAVYLQECSRLLEISEADLLDRLNAILRKKARKQNEPQGDAVSVAEEKGASGRPEEGLEKVEEDRHLLIERELLRLLVNYGSRNTTQLYTDEEGNDVPLLTNVCFYIVSEISQDGFSLREPVHQALFSIFADSLAKGYVPAVDDLLLIEDAAVRGLVVDLAAPRYEISDVWEKKGIFVKTEVSDQKKLDEAVTQAVLSFKLERIREMIEDVDKKLQECEASKDELAVMEWIGNKKELDQRKAFLCGMLRRVVS</sequence>
<dbReference type="PANTHER" id="PTHR30313">
    <property type="entry name" value="DNA PRIMASE"/>
    <property type="match status" value="1"/>
</dbReference>
<feature type="compositionally biased region" description="Basic and acidic residues" evidence="15">
    <location>
        <begin position="454"/>
        <end position="468"/>
    </location>
</feature>
<feature type="region of interest" description="Disordered" evidence="15">
    <location>
        <begin position="446"/>
        <end position="468"/>
    </location>
</feature>
<protein>
    <recommendedName>
        <fullName evidence="12 13">DNA primase</fullName>
        <ecNumber evidence="12">2.7.7.101</ecNumber>
    </recommendedName>
</protein>
<dbReference type="InterPro" id="IPR002694">
    <property type="entry name" value="Znf_CHC2"/>
</dbReference>
<dbReference type="GO" id="GO:0008270">
    <property type="term" value="F:zinc ion binding"/>
    <property type="evidence" value="ECO:0007669"/>
    <property type="project" value="UniProtKB-UniRule"/>
</dbReference>
<dbReference type="SMART" id="SM00400">
    <property type="entry name" value="ZnF_CHCC"/>
    <property type="match status" value="1"/>
</dbReference>
<dbReference type="PANTHER" id="PTHR30313:SF2">
    <property type="entry name" value="DNA PRIMASE"/>
    <property type="match status" value="1"/>
</dbReference>
<evidence type="ECO:0000256" key="8">
    <source>
        <dbReference type="ARBA" id="ARBA00022833"/>
    </source>
</evidence>
<evidence type="ECO:0000256" key="4">
    <source>
        <dbReference type="ARBA" id="ARBA00022695"/>
    </source>
</evidence>
<dbReference type="InterPro" id="IPR036977">
    <property type="entry name" value="DNA_primase_Znf_CHC2"/>
</dbReference>
<keyword evidence="2 12" id="KW-0639">Primosome</keyword>
<comment type="subunit">
    <text evidence="12">Monomer. Interacts with DnaB.</text>
</comment>
<dbReference type="GO" id="GO:0003899">
    <property type="term" value="F:DNA-directed RNA polymerase activity"/>
    <property type="evidence" value="ECO:0007669"/>
    <property type="project" value="UniProtKB-UniRule"/>
</dbReference>
<feature type="zinc finger region" description="CHC2-type" evidence="12 14">
    <location>
        <begin position="40"/>
        <end position="64"/>
    </location>
</feature>
<dbReference type="GO" id="GO:0005737">
    <property type="term" value="C:cytoplasm"/>
    <property type="evidence" value="ECO:0007669"/>
    <property type="project" value="TreeGrafter"/>
</dbReference>
<dbReference type="GO" id="GO:0006269">
    <property type="term" value="P:DNA replication, synthesis of primer"/>
    <property type="evidence" value="ECO:0007669"/>
    <property type="project" value="UniProtKB-UniRule"/>
</dbReference>
<evidence type="ECO:0000256" key="5">
    <source>
        <dbReference type="ARBA" id="ARBA00022705"/>
    </source>
</evidence>
<dbReference type="NCBIfam" id="TIGR01391">
    <property type="entry name" value="dnaG"/>
    <property type="match status" value="1"/>
</dbReference>
<keyword evidence="10 12" id="KW-0238">DNA-binding</keyword>
<evidence type="ECO:0000256" key="1">
    <source>
        <dbReference type="ARBA" id="ARBA00022478"/>
    </source>
</evidence>
<dbReference type="SUPFAM" id="SSF57783">
    <property type="entry name" value="Zinc beta-ribbon"/>
    <property type="match status" value="1"/>
</dbReference>
<gene>
    <name evidence="12" type="primary">dnaG</name>
    <name evidence="17" type="ORF">IAB08_06765</name>
</gene>
<dbReference type="Proteomes" id="UP000823612">
    <property type="component" value="Unassembled WGS sequence"/>
</dbReference>
<dbReference type="Gene3D" id="3.90.980.10">
    <property type="entry name" value="DNA primase, catalytic core, N-terminal domain"/>
    <property type="match status" value="1"/>
</dbReference>
<comment type="domain">
    <text evidence="12">Contains an N-terminal zinc-binding domain, a central core domain that contains the primase activity, and a C-terminal DnaB-binding domain.</text>
</comment>
<keyword evidence="4 12" id="KW-0548">Nucleotidyltransferase</keyword>
<evidence type="ECO:0000256" key="10">
    <source>
        <dbReference type="ARBA" id="ARBA00023125"/>
    </source>
</evidence>
<dbReference type="Pfam" id="PF01807">
    <property type="entry name" value="Zn_ribbon_DnaG"/>
    <property type="match status" value="1"/>
</dbReference>
<keyword evidence="6 12" id="KW-0479">Metal-binding</keyword>
<evidence type="ECO:0000256" key="2">
    <source>
        <dbReference type="ARBA" id="ARBA00022515"/>
    </source>
</evidence>
<dbReference type="EMBL" id="JADIMZ010000101">
    <property type="protein sequence ID" value="MBO8432977.1"/>
    <property type="molecule type" value="Genomic_DNA"/>
</dbReference>
<comment type="similarity">
    <text evidence="12 13">Belongs to the DnaG primase family.</text>
</comment>
<comment type="catalytic activity">
    <reaction evidence="12">
        <text>ssDNA + n NTP = ssDNA/pppN(pN)n-1 hybrid + (n-1) diphosphate.</text>
        <dbReference type="EC" id="2.7.7.101"/>
    </reaction>
</comment>
<dbReference type="Pfam" id="PF13155">
    <property type="entry name" value="Toprim_2"/>
    <property type="match status" value="1"/>
</dbReference>
<comment type="caution">
    <text evidence="17">The sequence shown here is derived from an EMBL/GenBank/DDBJ whole genome shotgun (WGS) entry which is preliminary data.</text>
</comment>
<name>A0A9D9DRT0_9BACT</name>
<evidence type="ECO:0000256" key="14">
    <source>
        <dbReference type="PIRSR" id="PIRSR002811-1"/>
    </source>
</evidence>
<keyword evidence="1 12" id="KW-0240">DNA-directed RNA polymerase</keyword>
<dbReference type="AlphaFoldDB" id="A0A9D9DRT0"/>
<dbReference type="InterPro" id="IPR006295">
    <property type="entry name" value="DNA_primase_DnaG"/>
</dbReference>
<evidence type="ECO:0000256" key="6">
    <source>
        <dbReference type="ARBA" id="ARBA00022723"/>
    </source>
</evidence>
<dbReference type="Gene3D" id="3.40.1360.10">
    <property type="match status" value="1"/>
</dbReference>
<comment type="function">
    <text evidence="12 13">RNA polymerase that catalyzes the synthesis of short RNA molecules used as primers for DNA polymerase during DNA replication.</text>
</comment>
<dbReference type="GO" id="GO:1990077">
    <property type="term" value="C:primosome complex"/>
    <property type="evidence" value="ECO:0007669"/>
    <property type="project" value="UniProtKB-KW"/>
</dbReference>
<comment type="cofactor">
    <cofactor evidence="12 13 14">
        <name>Zn(2+)</name>
        <dbReference type="ChEBI" id="CHEBI:29105"/>
    </cofactor>
    <text evidence="12 13 14">Binds 1 zinc ion per monomer.</text>
</comment>
<reference evidence="17" key="1">
    <citation type="submission" date="2020-10" db="EMBL/GenBank/DDBJ databases">
        <authorList>
            <person name="Gilroy R."/>
        </authorList>
    </citation>
    <scope>NUCLEOTIDE SEQUENCE</scope>
    <source>
        <strain evidence="17">2889</strain>
    </source>
</reference>
<evidence type="ECO:0000256" key="7">
    <source>
        <dbReference type="ARBA" id="ARBA00022771"/>
    </source>
</evidence>
<dbReference type="CDD" id="cd03364">
    <property type="entry name" value="TOPRIM_DnaG_primases"/>
    <property type="match status" value="1"/>
</dbReference>
<dbReference type="SUPFAM" id="SSF56731">
    <property type="entry name" value="DNA primase core"/>
    <property type="match status" value="1"/>
</dbReference>
<dbReference type="GO" id="GO:0000428">
    <property type="term" value="C:DNA-directed RNA polymerase complex"/>
    <property type="evidence" value="ECO:0007669"/>
    <property type="project" value="UniProtKB-KW"/>
</dbReference>
<evidence type="ECO:0000256" key="11">
    <source>
        <dbReference type="ARBA" id="ARBA00023163"/>
    </source>
</evidence>
<evidence type="ECO:0000259" key="16">
    <source>
        <dbReference type="PROSITE" id="PS50880"/>
    </source>
</evidence>
<evidence type="ECO:0000313" key="17">
    <source>
        <dbReference type="EMBL" id="MBO8432977.1"/>
    </source>
</evidence>
<organism evidence="17 18">
    <name type="scientific">Candidatus Pullibacteroides excrementavium</name>
    <dbReference type="NCBI Taxonomy" id="2840905"/>
    <lineage>
        <taxon>Bacteria</taxon>
        <taxon>Pseudomonadati</taxon>
        <taxon>Bacteroidota</taxon>
        <taxon>Bacteroidia</taxon>
        <taxon>Bacteroidales</taxon>
        <taxon>Candidatus Pullibacteroides</taxon>
    </lineage>
</organism>
<accession>A0A9D9DRT0</accession>
<dbReference type="GO" id="GO:0003677">
    <property type="term" value="F:DNA binding"/>
    <property type="evidence" value="ECO:0007669"/>
    <property type="project" value="UniProtKB-KW"/>
</dbReference>
<dbReference type="InterPro" id="IPR013264">
    <property type="entry name" value="DNAG_N"/>
</dbReference>
<keyword evidence="8 12" id="KW-0862">Zinc</keyword>
<evidence type="ECO:0000313" key="18">
    <source>
        <dbReference type="Proteomes" id="UP000823612"/>
    </source>
</evidence>
<evidence type="ECO:0000256" key="12">
    <source>
        <dbReference type="HAMAP-Rule" id="MF_00974"/>
    </source>
</evidence>
<evidence type="ECO:0000256" key="13">
    <source>
        <dbReference type="PIRNR" id="PIRNR002811"/>
    </source>
</evidence>
<dbReference type="InterPro" id="IPR037068">
    <property type="entry name" value="DNA_primase_core_N_sf"/>
</dbReference>